<dbReference type="InterPro" id="IPR049326">
    <property type="entry name" value="Rhodopsin_dom_fungi"/>
</dbReference>
<comment type="similarity">
    <text evidence="5">Belongs to the SAT4 family.</text>
</comment>
<dbReference type="InterPro" id="IPR052337">
    <property type="entry name" value="SAT4-like"/>
</dbReference>
<evidence type="ECO:0000256" key="4">
    <source>
        <dbReference type="ARBA" id="ARBA00023136"/>
    </source>
</evidence>
<evidence type="ECO:0000256" key="2">
    <source>
        <dbReference type="ARBA" id="ARBA00022692"/>
    </source>
</evidence>
<organism evidence="8 9">
    <name type="scientific">Aspergillus sclerotioniger CBS 115572</name>
    <dbReference type="NCBI Taxonomy" id="1450535"/>
    <lineage>
        <taxon>Eukaryota</taxon>
        <taxon>Fungi</taxon>
        <taxon>Dikarya</taxon>
        <taxon>Ascomycota</taxon>
        <taxon>Pezizomycotina</taxon>
        <taxon>Eurotiomycetes</taxon>
        <taxon>Eurotiomycetidae</taxon>
        <taxon>Eurotiales</taxon>
        <taxon>Aspergillaceae</taxon>
        <taxon>Aspergillus</taxon>
        <taxon>Aspergillus subgen. Circumdati</taxon>
    </lineage>
</organism>
<dbReference type="PANTHER" id="PTHR33048:SF47">
    <property type="entry name" value="INTEGRAL MEMBRANE PROTEIN-RELATED"/>
    <property type="match status" value="1"/>
</dbReference>
<feature type="transmembrane region" description="Helical" evidence="6">
    <location>
        <begin position="39"/>
        <end position="61"/>
    </location>
</feature>
<dbReference type="RefSeq" id="XP_025467255.1">
    <property type="nucleotide sequence ID" value="XM_025617583.1"/>
</dbReference>
<keyword evidence="3 6" id="KW-1133">Transmembrane helix</keyword>
<keyword evidence="9" id="KW-1185">Reference proteome</keyword>
<proteinExistence type="inferred from homology"/>
<name>A0A317WPK9_9EURO</name>
<dbReference type="Proteomes" id="UP000246702">
    <property type="component" value="Unassembled WGS sequence"/>
</dbReference>
<dbReference type="OrthoDB" id="269227at2759"/>
<protein>
    <recommendedName>
        <fullName evidence="7">Rhodopsin domain-containing protein</fullName>
    </recommendedName>
</protein>
<feature type="transmembrane region" description="Helical" evidence="6">
    <location>
        <begin position="124"/>
        <end position="145"/>
    </location>
</feature>
<dbReference type="PANTHER" id="PTHR33048">
    <property type="entry name" value="PTH11-LIKE INTEGRAL MEMBRANE PROTEIN (AFU_ORTHOLOGUE AFUA_5G11245)"/>
    <property type="match status" value="1"/>
</dbReference>
<dbReference type="AlphaFoldDB" id="A0A317WPK9"/>
<comment type="subcellular location">
    <subcellularLocation>
        <location evidence="1">Membrane</location>
        <topology evidence="1">Multi-pass membrane protein</topology>
    </subcellularLocation>
</comment>
<feature type="transmembrane region" description="Helical" evidence="6">
    <location>
        <begin position="165"/>
        <end position="183"/>
    </location>
</feature>
<evidence type="ECO:0000256" key="5">
    <source>
        <dbReference type="ARBA" id="ARBA00038359"/>
    </source>
</evidence>
<evidence type="ECO:0000256" key="1">
    <source>
        <dbReference type="ARBA" id="ARBA00004141"/>
    </source>
</evidence>
<gene>
    <name evidence="8" type="ORF">BO94DRAFT_65839</name>
</gene>
<keyword evidence="2 6" id="KW-0812">Transmembrane</keyword>
<dbReference type="Pfam" id="PF20684">
    <property type="entry name" value="Fung_rhodopsin"/>
    <property type="match status" value="1"/>
</dbReference>
<feature type="transmembrane region" description="Helical" evidence="6">
    <location>
        <begin position="6"/>
        <end position="27"/>
    </location>
</feature>
<evidence type="ECO:0000256" key="3">
    <source>
        <dbReference type="ARBA" id="ARBA00022989"/>
    </source>
</evidence>
<accession>A0A317WPK9</accession>
<dbReference type="GO" id="GO:0016020">
    <property type="term" value="C:membrane"/>
    <property type="evidence" value="ECO:0007669"/>
    <property type="project" value="UniProtKB-SubCell"/>
</dbReference>
<sequence>MKWAYYLRLSYAIGLGLVKCSVLMALLRSLSASSKAPRILIWVVMAFCASWSLVSILLGLLECRPLSYNWNLQRSDSHCIDKNAAFLAIGIIDVVTNAAILLVPLPKPVKAKMTQPEKLTMVSVLVMGMLIVAVAAVRTVTIARAGFLDINGNGKMVLIWTTVEWTLAIMVANASLFPLLGWLPPFHSIESGPYERSTYQVSSHLLGRLQPPNMLEYTRTLTTKTTIAETGSIHSSWSIIRGFGTSWSEAIGQAQQPDLFLSLEPGEVRVQTEWSVERSVAKTGRERGKSKR</sequence>
<reference evidence="8 9" key="1">
    <citation type="submission" date="2016-12" db="EMBL/GenBank/DDBJ databases">
        <title>The genomes of Aspergillus section Nigri reveals drivers in fungal speciation.</title>
        <authorList>
            <consortium name="DOE Joint Genome Institute"/>
            <person name="Vesth T.C."/>
            <person name="Nybo J."/>
            <person name="Theobald S."/>
            <person name="Brandl J."/>
            <person name="Frisvad J.C."/>
            <person name="Nielsen K.F."/>
            <person name="Lyhne E.K."/>
            <person name="Kogle M.E."/>
            <person name="Kuo A."/>
            <person name="Riley R."/>
            <person name="Clum A."/>
            <person name="Nolan M."/>
            <person name="Lipzen A."/>
            <person name="Salamov A."/>
            <person name="Henrissat B."/>
            <person name="Wiebenga A."/>
            <person name="De Vries R.P."/>
            <person name="Grigoriev I.V."/>
            <person name="Mortensen U.H."/>
            <person name="Andersen M.R."/>
            <person name="Baker S.E."/>
        </authorList>
    </citation>
    <scope>NUCLEOTIDE SEQUENCE [LARGE SCALE GENOMIC DNA]</scope>
    <source>
        <strain evidence="8 9">CBS 115572</strain>
    </source>
</reference>
<evidence type="ECO:0000313" key="8">
    <source>
        <dbReference type="EMBL" id="PWY87047.1"/>
    </source>
</evidence>
<evidence type="ECO:0000259" key="7">
    <source>
        <dbReference type="Pfam" id="PF20684"/>
    </source>
</evidence>
<feature type="domain" description="Rhodopsin" evidence="7">
    <location>
        <begin position="3"/>
        <end position="173"/>
    </location>
</feature>
<dbReference type="EMBL" id="MSFK01000014">
    <property type="protein sequence ID" value="PWY87047.1"/>
    <property type="molecule type" value="Genomic_DNA"/>
</dbReference>
<comment type="caution">
    <text evidence="8">The sequence shown here is derived from an EMBL/GenBank/DDBJ whole genome shotgun (WGS) entry which is preliminary data.</text>
</comment>
<dbReference type="STRING" id="1450535.A0A317WPK9"/>
<keyword evidence="4 6" id="KW-0472">Membrane</keyword>
<feature type="transmembrane region" description="Helical" evidence="6">
    <location>
        <begin position="84"/>
        <end position="103"/>
    </location>
</feature>
<evidence type="ECO:0000313" key="9">
    <source>
        <dbReference type="Proteomes" id="UP000246702"/>
    </source>
</evidence>
<evidence type="ECO:0000256" key="6">
    <source>
        <dbReference type="SAM" id="Phobius"/>
    </source>
</evidence>
<dbReference type="GeneID" id="37119726"/>